<keyword evidence="1" id="KW-0863">Zinc-finger</keyword>
<dbReference type="SUPFAM" id="SSF57667">
    <property type="entry name" value="beta-beta-alpha zinc fingers"/>
    <property type="match status" value="3"/>
</dbReference>
<feature type="region of interest" description="Disordered" evidence="2">
    <location>
        <begin position="579"/>
        <end position="614"/>
    </location>
</feature>
<dbReference type="eggNOG" id="KOG1721">
    <property type="taxonomic scope" value="Eukaryota"/>
</dbReference>
<dbReference type="KEGG" id="tut:107361358"/>
<evidence type="ECO:0000256" key="1">
    <source>
        <dbReference type="PROSITE-ProRule" id="PRU00042"/>
    </source>
</evidence>
<feature type="region of interest" description="Disordered" evidence="2">
    <location>
        <begin position="449"/>
        <end position="468"/>
    </location>
</feature>
<dbReference type="SMART" id="SM00355">
    <property type="entry name" value="ZnF_C2H2"/>
    <property type="match status" value="13"/>
</dbReference>
<feature type="domain" description="C2H2-type" evidence="3">
    <location>
        <begin position="681"/>
        <end position="704"/>
    </location>
</feature>
<feature type="compositionally biased region" description="Low complexity" evidence="2">
    <location>
        <begin position="174"/>
        <end position="195"/>
    </location>
</feature>
<feature type="region of interest" description="Disordered" evidence="2">
    <location>
        <begin position="1"/>
        <end position="55"/>
    </location>
</feature>
<dbReference type="Gene3D" id="3.30.160.60">
    <property type="entry name" value="Classic Zinc Finger"/>
    <property type="match status" value="4"/>
</dbReference>
<protein>
    <recommendedName>
        <fullName evidence="3">C2H2-type domain-containing protein</fullName>
    </recommendedName>
</protein>
<feature type="compositionally biased region" description="Polar residues" evidence="2">
    <location>
        <begin position="1"/>
        <end position="18"/>
    </location>
</feature>
<dbReference type="InterPro" id="IPR013087">
    <property type="entry name" value="Znf_C2H2_type"/>
</dbReference>
<reference evidence="4" key="2">
    <citation type="submission" date="2015-06" db="UniProtKB">
        <authorList>
            <consortium name="EnsemblMetazoa"/>
        </authorList>
    </citation>
    <scope>IDENTIFICATION</scope>
</reference>
<feature type="compositionally biased region" description="Polar residues" evidence="2">
    <location>
        <begin position="454"/>
        <end position="468"/>
    </location>
</feature>
<dbReference type="EMBL" id="CAEY01001817">
    <property type="status" value="NOT_ANNOTATED_CDS"/>
    <property type="molecule type" value="Genomic_DNA"/>
</dbReference>
<dbReference type="Proteomes" id="UP000015104">
    <property type="component" value="Unassembled WGS sequence"/>
</dbReference>
<dbReference type="Pfam" id="PF13912">
    <property type="entry name" value="zf-C2H2_6"/>
    <property type="match status" value="2"/>
</dbReference>
<dbReference type="EnsemblMetazoa" id="tetur06g06290.1">
    <property type="protein sequence ID" value="tetur06g06290.1"/>
    <property type="gene ID" value="tetur06g06290"/>
</dbReference>
<dbReference type="PANTHER" id="PTHR47222:SF5">
    <property type="entry name" value="LOW QUALITY PROTEIN: ZINC FINGER PROTEIN 532-LIKE"/>
    <property type="match status" value="1"/>
</dbReference>
<dbReference type="InterPro" id="IPR045914">
    <property type="entry name" value="Zn532-like"/>
</dbReference>
<dbReference type="OMA" id="HIRSHAF"/>
<dbReference type="AlphaFoldDB" id="T1K810"/>
<keyword evidence="5" id="KW-1185">Reference proteome</keyword>
<dbReference type="HOGENOM" id="CLU_019760_0_0_1"/>
<feature type="domain" description="C2H2-type" evidence="3">
    <location>
        <begin position="239"/>
        <end position="266"/>
    </location>
</feature>
<accession>T1K810</accession>
<sequence>MAQAQLNQRNSLPIPSSFRSKRTTKNVTKNDNTAKPKVDFTQPKPYTPSHDIPSHDYEGRKVSRYSCDACGDCFLFKASLDQHVNRRSVKLTCTLNESGTKSLRFYNRCAQFYYFKSQTSSNLVCKEIKLSPLMPDEKATFIDNVSPYQDEQSKESNSSKGPKVVIKLEKTVDPPSIVSPEPSESNSSSNNTIRNNKIKFTSESKEKKENRCLECDATFLNVSSRKEHFNLLDNDHGPFQCSTCSFWCPNSCSLKAHKRFHTMETPHVCPECGFHSEKSFKKIISHCIIKCQHLLRQLLYICSQCKVTFSTITGLIEHITSNHTKQLIRCSTCSQQFESIDSFEKHKTSHASEDGYRSDNFYQCHICSKELLSKILCYNHIENHLKQTKDMYKFVYICPQCRERQCDSGSQVVVHLQAAHLLDLTKPDREASLIKVLCDRHKIKLSKEPEKESAINSTTPIKSTSSSLISNQPLNDGNLKTTKFACEICGLITSSWDDMADHGISKHIEEESQFVCLICSNKKFTRRNSLLAHLRKFHTTSLACPSNRCTSLRFSNAADIYSHYRIKHRLLDLNEAKEIKQADQSRRNSDSSPAKRPKVNSHKKNDQKDVNDANKSVTNTHFNYMNNATFLEENGSSGLYRDPMLNGSSYLYQCAHCGFQADGIKQLQAHYIIHRTAKAPYLCYECGSNFISYSLLDRHLISQHGITDCQNYVKLNLPDLYREKDDSSNVDLLGIIQNDTLNVSICPICSKICSDSTSLKSHVKVHGMAFINSIRKNLNTSTTNDVA</sequence>
<feature type="compositionally biased region" description="Basic and acidic residues" evidence="2">
    <location>
        <begin position="579"/>
        <end position="589"/>
    </location>
</feature>
<gene>
    <name evidence="4" type="primary">107361358</name>
</gene>
<dbReference type="PROSITE" id="PS50157">
    <property type="entry name" value="ZINC_FINGER_C2H2_2"/>
    <property type="match status" value="4"/>
</dbReference>
<dbReference type="STRING" id="32264.T1K810"/>
<feature type="domain" description="C2H2-type" evidence="3">
    <location>
        <begin position="328"/>
        <end position="355"/>
    </location>
</feature>
<feature type="domain" description="C2H2-type" evidence="3">
    <location>
        <begin position="300"/>
        <end position="328"/>
    </location>
</feature>
<dbReference type="GO" id="GO:0008270">
    <property type="term" value="F:zinc ion binding"/>
    <property type="evidence" value="ECO:0007669"/>
    <property type="project" value="UniProtKB-KW"/>
</dbReference>
<organism evidence="4 5">
    <name type="scientific">Tetranychus urticae</name>
    <name type="common">Two-spotted spider mite</name>
    <dbReference type="NCBI Taxonomy" id="32264"/>
    <lineage>
        <taxon>Eukaryota</taxon>
        <taxon>Metazoa</taxon>
        <taxon>Ecdysozoa</taxon>
        <taxon>Arthropoda</taxon>
        <taxon>Chelicerata</taxon>
        <taxon>Arachnida</taxon>
        <taxon>Acari</taxon>
        <taxon>Acariformes</taxon>
        <taxon>Trombidiformes</taxon>
        <taxon>Prostigmata</taxon>
        <taxon>Eleutherengona</taxon>
        <taxon>Raphignathae</taxon>
        <taxon>Tetranychoidea</taxon>
        <taxon>Tetranychidae</taxon>
        <taxon>Tetranychus</taxon>
    </lineage>
</organism>
<dbReference type="PANTHER" id="PTHR47222">
    <property type="entry name" value="ZINC FINGER PROTEIN 532-RELATED"/>
    <property type="match status" value="1"/>
</dbReference>
<evidence type="ECO:0000313" key="4">
    <source>
        <dbReference type="EnsemblMetazoa" id="tetur06g06290.1"/>
    </source>
</evidence>
<keyword evidence="1" id="KW-0862">Zinc</keyword>
<reference evidence="5" key="1">
    <citation type="submission" date="2011-08" db="EMBL/GenBank/DDBJ databases">
        <authorList>
            <person name="Rombauts S."/>
        </authorList>
    </citation>
    <scope>NUCLEOTIDE SEQUENCE</scope>
    <source>
        <strain evidence="5">London</strain>
    </source>
</reference>
<dbReference type="Pfam" id="PF00096">
    <property type="entry name" value="zf-C2H2"/>
    <property type="match status" value="1"/>
</dbReference>
<proteinExistence type="predicted"/>
<dbReference type="PROSITE" id="PS00028">
    <property type="entry name" value="ZINC_FINGER_C2H2_1"/>
    <property type="match status" value="6"/>
</dbReference>
<feature type="region of interest" description="Disordered" evidence="2">
    <location>
        <begin position="171"/>
        <end position="200"/>
    </location>
</feature>
<dbReference type="InterPro" id="IPR036236">
    <property type="entry name" value="Znf_C2H2_sf"/>
</dbReference>
<dbReference type="OrthoDB" id="7312725at2759"/>
<evidence type="ECO:0000256" key="2">
    <source>
        <dbReference type="SAM" id="MobiDB-lite"/>
    </source>
</evidence>
<evidence type="ECO:0000313" key="5">
    <source>
        <dbReference type="Proteomes" id="UP000015104"/>
    </source>
</evidence>
<evidence type="ECO:0000259" key="3">
    <source>
        <dbReference type="PROSITE" id="PS50157"/>
    </source>
</evidence>
<feature type="compositionally biased region" description="Basic and acidic residues" evidence="2">
    <location>
        <begin position="603"/>
        <end position="612"/>
    </location>
</feature>
<name>T1K810_TETUR</name>
<keyword evidence="1" id="KW-0479">Metal-binding</keyword>